<sequence>MNKLPGFIASSISLVGGLPRRCFRFVPSKPLWRWHDDRSPCSDESVFFIPSEEIPPKIELDTQTLKLLERLSLVSFNEEKTKKTVEEAIRFADCLLTPSAFRGEGVTMATVEPMFSLLGEEGFEPLSMMTDDEVWSQEETAETAAHIMTHAAVTWENYLVAPPGNKPIHPEFIRAENVSESEK</sequence>
<dbReference type="WBParaSite" id="HNAJ_0000839601-mRNA-1">
    <property type="protein sequence ID" value="HNAJ_0000839601-mRNA-1"/>
    <property type="gene ID" value="HNAJ_0000839601"/>
</dbReference>
<protein>
    <submittedName>
        <fullName evidence="3">Amidase domain-containing protein</fullName>
    </submittedName>
</protein>
<evidence type="ECO:0000313" key="1">
    <source>
        <dbReference type="EMBL" id="VDO04330.1"/>
    </source>
</evidence>
<name>A0A0R3TM71_RODNA</name>
<dbReference type="STRING" id="102285.A0A0R3TM71"/>
<gene>
    <name evidence="1" type="ORF">HNAJ_LOCUS8392</name>
</gene>
<reference evidence="1 2" key="2">
    <citation type="submission" date="2018-11" db="EMBL/GenBank/DDBJ databases">
        <authorList>
            <consortium name="Pathogen Informatics"/>
        </authorList>
    </citation>
    <scope>NUCLEOTIDE SEQUENCE [LARGE SCALE GENOMIC DNA]</scope>
</reference>
<dbReference type="EMBL" id="UZAE01012278">
    <property type="protein sequence ID" value="VDO04330.1"/>
    <property type="molecule type" value="Genomic_DNA"/>
</dbReference>
<dbReference type="AlphaFoldDB" id="A0A0R3TM71"/>
<dbReference type="Proteomes" id="UP000278807">
    <property type="component" value="Unassembled WGS sequence"/>
</dbReference>
<proteinExistence type="predicted"/>
<reference evidence="3" key="1">
    <citation type="submission" date="2017-02" db="UniProtKB">
        <authorList>
            <consortium name="WormBaseParasite"/>
        </authorList>
    </citation>
    <scope>IDENTIFICATION</scope>
</reference>
<evidence type="ECO:0000313" key="2">
    <source>
        <dbReference type="Proteomes" id="UP000278807"/>
    </source>
</evidence>
<organism evidence="3">
    <name type="scientific">Rodentolepis nana</name>
    <name type="common">Dwarf tapeworm</name>
    <name type="synonym">Hymenolepis nana</name>
    <dbReference type="NCBI Taxonomy" id="102285"/>
    <lineage>
        <taxon>Eukaryota</taxon>
        <taxon>Metazoa</taxon>
        <taxon>Spiralia</taxon>
        <taxon>Lophotrochozoa</taxon>
        <taxon>Platyhelminthes</taxon>
        <taxon>Cestoda</taxon>
        <taxon>Eucestoda</taxon>
        <taxon>Cyclophyllidea</taxon>
        <taxon>Hymenolepididae</taxon>
        <taxon>Rodentolepis</taxon>
    </lineage>
</organism>
<evidence type="ECO:0000313" key="3">
    <source>
        <dbReference type="WBParaSite" id="HNAJ_0000839601-mRNA-1"/>
    </source>
</evidence>
<dbReference type="OrthoDB" id="5394539at2759"/>
<keyword evidence="2" id="KW-1185">Reference proteome</keyword>
<accession>A0A0R3TM71</accession>